<feature type="region of interest" description="Disordered" evidence="5">
    <location>
        <begin position="348"/>
        <end position="372"/>
    </location>
</feature>
<dbReference type="Proteomes" id="UP000285060">
    <property type="component" value="Unassembled WGS sequence"/>
</dbReference>
<dbReference type="InterPro" id="IPR050496">
    <property type="entry name" value="SNF2_RAD54_helicase_repair"/>
</dbReference>
<dbReference type="PROSITE" id="PS01358">
    <property type="entry name" value="ZF_RANBP2_1"/>
    <property type="match status" value="1"/>
</dbReference>
<keyword evidence="8" id="KW-1185">Reference proteome</keyword>
<dbReference type="AlphaFoldDB" id="A0A3R6Z6B4"/>
<evidence type="ECO:0000256" key="4">
    <source>
        <dbReference type="PROSITE-ProRule" id="PRU00322"/>
    </source>
</evidence>
<evidence type="ECO:0000259" key="6">
    <source>
        <dbReference type="PROSITE" id="PS50199"/>
    </source>
</evidence>
<dbReference type="GO" id="GO:0007131">
    <property type="term" value="P:reciprocal meiotic recombination"/>
    <property type="evidence" value="ECO:0007669"/>
    <property type="project" value="TreeGrafter"/>
</dbReference>
<dbReference type="Gene3D" id="3.40.50.10810">
    <property type="entry name" value="Tandem AAA-ATPase domain"/>
    <property type="match status" value="1"/>
</dbReference>
<dbReference type="GO" id="GO:0045003">
    <property type="term" value="P:double-strand break repair via synthesis-dependent strand annealing"/>
    <property type="evidence" value="ECO:0007669"/>
    <property type="project" value="TreeGrafter"/>
</dbReference>
<dbReference type="PROSITE" id="PS50199">
    <property type="entry name" value="ZF_RANBP2_2"/>
    <property type="match status" value="1"/>
</dbReference>
<keyword evidence="2 4" id="KW-0863">Zinc-finger</keyword>
<dbReference type="GO" id="GO:0015616">
    <property type="term" value="F:DNA translocase activity"/>
    <property type="evidence" value="ECO:0007669"/>
    <property type="project" value="TreeGrafter"/>
</dbReference>
<feature type="compositionally biased region" description="Acidic residues" evidence="5">
    <location>
        <begin position="273"/>
        <end position="292"/>
    </location>
</feature>
<gene>
    <name evidence="7" type="ORF">DYB32_000181</name>
</gene>
<reference evidence="7 8" key="1">
    <citation type="submission" date="2018-08" db="EMBL/GenBank/DDBJ databases">
        <title>Aphanomyces genome sequencing and annotation.</title>
        <authorList>
            <person name="Minardi D."/>
            <person name="Oidtmann B."/>
            <person name="Van Der Giezen M."/>
            <person name="Studholme D.J."/>
        </authorList>
    </citation>
    <scope>NUCLEOTIDE SEQUENCE [LARGE SCALE GENOMIC DNA]</scope>
    <source>
        <strain evidence="7 8">NJM0002</strain>
    </source>
</reference>
<organism evidence="7 8">
    <name type="scientific">Aphanomyces invadans</name>
    <dbReference type="NCBI Taxonomy" id="157072"/>
    <lineage>
        <taxon>Eukaryota</taxon>
        <taxon>Sar</taxon>
        <taxon>Stramenopiles</taxon>
        <taxon>Oomycota</taxon>
        <taxon>Saprolegniomycetes</taxon>
        <taxon>Saprolegniales</taxon>
        <taxon>Verrucalvaceae</taxon>
        <taxon>Aphanomyces</taxon>
    </lineage>
</organism>
<dbReference type="SUPFAM" id="SSF90209">
    <property type="entry name" value="Ran binding protein zinc finger-like"/>
    <property type="match status" value="1"/>
</dbReference>
<dbReference type="PANTHER" id="PTHR45629">
    <property type="entry name" value="SNF2/RAD54 FAMILY MEMBER"/>
    <property type="match status" value="1"/>
</dbReference>
<protein>
    <recommendedName>
        <fullName evidence="6">RanBP2-type domain-containing protein</fullName>
    </recommendedName>
</protein>
<feature type="domain" description="RanBP2-type" evidence="6">
    <location>
        <begin position="374"/>
        <end position="404"/>
    </location>
</feature>
<evidence type="ECO:0000256" key="1">
    <source>
        <dbReference type="ARBA" id="ARBA00022723"/>
    </source>
</evidence>
<dbReference type="VEuPathDB" id="FungiDB:H310_09196"/>
<evidence type="ECO:0000313" key="7">
    <source>
        <dbReference type="EMBL" id="RHY35331.1"/>
    </source>
</evidence>
<dbReference type="Gene3D" id="2.30.30.380">
    <property type="entry name" value="Zn-finger domain of Sec23/24"/>
    <property type="match status" value="1"/>
</dbReference>
<keyword evidence="1" id="KW-0479">Metal-binding</keyword>
<evidence type="ECO:0000256" key="2">
    <source>
        <dbReference type="ARBA" id="ARBA00022771"/>
    </source>
</evidence>
<dbReference type="InterPro" id="IPR038718">
    <property type="entry name" value="SNF2-like_sf"/>
</dbReference>
<comment type="caution">
    <text evidence="7">The sequence shown here is derived from an EMBL/GenBank/DDBJ whole genome shotgun (WGS) entry which is preliminary data.</text>
</comment>
<evidence type="ECO:0000256" key="5">
    <source>
        <dbReference type="SAM" id="MobiDB-lite"/>
    </source>
</evidence>
<evidence type="ECO:0000256" key="3">
    <source>
        <dbReference type="ARBA" id="ARBA00022833"/>
    </source>
</evidence>
<dbReference type="GO" id="GO:0008270">
    <property type="term" value="F:zinc ion binding"/>
    <property type="evidence" value="ECO:0007669"/>
    <property type="project" value="UniProtKB-KW"/>
</dbReference>
<dbReference type="InterPro" id="IPR001876">
    <property type="entry name" value="Znf_RanBP2"/>
</dbReference>
<dbReference type="EMBL" id="QUSY01000004">
    <property type="protein sequence ID" value="RHY35331.1"/>
    <property type="molecule type" value="Genomic_DNA"/>
</dbReference>
<accession>A0A3R6Z6B4</accession>
<keyword evidence="3" id="KW-0862">Zinc</keyword>
<dbReference type="InterPro" id="IPR036443">
    <property type="entry name" value="Znf_RanBP2_sf"/>
</dbReference>
<evidence type="ECO:0000313" key="8">
    <source>
        <dbReference type="Proteomes" id="UP000285060"/>
    </source>
</evidence>
<feature type="compositionally biased region" description="Acidic residues" evidence="5">
    <location>
        <begin position="219"/>
        <end position="234"/>
    </location>
</feature>
<dbReference type="GO" id="GO:0005634">
    <property type="term" value="C:nucleus"/>
    <property type="evidence" value="ECO:0007669"/>
    <property type="project" value="TreeGrafter"/>
</dbReference>
<name>A0A3R6Z6B4_9STRA</name>
<feature type="region of interest" description="Disordered" evidence="5">
    <location>
        <begin position="208"/>
        <end position="319"/>
    </location>
</feature>
<proteinExistence type="predicted"/>
<dbReference type="PANTHER" id="PTHR45629:SF7">
    <property type="entry name" value="DNA EXCISION REPAIR PROTEIN ERCC-6-RELATED"/>
    <property type="match status" value="1"/>
</dbReference>
<sequence>MENPDQPTINRAVVVCPTSLVKNWDDEVVKWLKGKVKTIALYGTLEEKIFQRQLSKEGLQSIVDDKEEVNSLSTKDLKRLFVFMEGTPSDTHDQLKCQRCKISDENEHCDHSMMVEPQIGYFTCNCCRRSHSFYHSHVHVSSMPAEEDLNNWSHHYSYATVEDEIMQEAQANQNLVSFVFSCRVDWELFQVRAEKERQEQLAIDQDNLFKTNKRHSSDDGEDGDSAPSTDEVDIEQQLPTTSKRIRSTGRSCIAKDKPHTGRIKRRPEKTYDSSEEELSDDVGDSQSDNDEFLYEKPPTAKRPKPVELSESEVEFEGGTTVVQRHQPARMEVISGANNDCHDVQEEQSVESSNTLEMHSTESRGYASPRDDETKEEVIWACNRCTMHNPIEVDSCEGCGMPQPRRAKKHLSPSIYVE</sequence>